<dbReference type="OrthoDB" id="1750503at2"/>
<dbReference type="SMR" id="Q0AXD9"/>
<gene>
    <name evidence="1" type="ordered locus">Swol_1307</name>
</gene>
<dbReference type="DNASU" id="4282247"/>
<dbReference type="RefSeq" id="WP_011640715.1">
    <property type="nucleotide sequence ID" value="NC_008346.1"/>
</dbReference>
<sequence>MFNIDTDINSINQKLKEGKTLKQIAEELSIGYSTIKSKLNEAGYKKINGQYIIQNNNNVLLPTPDADEPKQIKPDIINDILLRLEAVEKIIGNNINDKKTIIINLPEAKEHVTSFAINDIILQQWKEFCSKNKGFKNKDLINQAMIDFMDKYNSD</sequence>
<accession>Q0AXD9</accession>
<dbReference type="KEGG" id="swo:Swol_1307"/>
<organism evidence="1 2">
    <name type="scientific">Syntrophomonas wolfei subsp. wolfei (strain DSM 2245B / Goettingen)</name>
    <dbReference type="NCBI Taxonomy" id="335541"/>
    <lineage>
        <taxon>Bacteria</taxon>
        <taxon>Bacillati</taxon>
        <taxon>Bacillota</taxon>
        <taxon>Clostridia</taxon>
        <taxon>Eubacteriales</taxon>
        <taxon>Syntrophomonadaceae</taxon>
        <taxon>Syntrophomonas</taxon>
    </lineage>
</organism>
<dbReference type="AlphaFoldDB" id="Q0AXD9"/>
<reference evidence="2" key="1">
    <citation type="journal article" date="2010" name="Environ. Microbiol.">
        <title>The genome of Syntrophomonas wolfei: new insights into syntrophic metabolism and biohydrogen production.</title>
        <authorList>
            <person name="Sieber J.R."/>
            <person name="Sims D.R."/>
            <person name="Han C."/>
            <person name="Kim E."/>
            <person name="Lykidis A."/>
            <person name="Lapidus A.L."/>
            <person name="McDonnald E."/>
            <person name="Rohlin L."/>
            <person name="Culley D.E."/>
            <person name="Gunsalus R."/>
            <person name="McInerney M.J."/>
        </authorList>
    </citation>
    <scope>NUCLEOTIDE SEQUENCE [LARGE SCALE GENOMIC DNA]</scope>
    <source>
        <strain evidence="2">DSM 2245B / Goettingen</strain>
    </source>
</reference>
<dbReference type="STRING" id="335541.Swol_1307"/>
<evidence type="ECO:0000313" key="1">
    <source>
        <dbReference type="EMBL" id="ABI68615.1"/>
    </source>
</evidence>
<name>Q0AXD9_SYNWW</name>
<protein>
    <submittedName>
        <fullName evidence="1">Uncharacterized protein</fullName>
    </submittedName>
</protein>
<dbReference type="Proteomes" id="UP000001968">
    <property type="component" value="Chromosome"/>
</dbReference>
<dbReference type="HOGENOM" id="CLU_122833_0_0_9"/>
<keyword evidence="2" id="KW-1185">Reference proteome</keyword>
<proteinExistence type="predicted"/>
<dbReference type="EMBL" id="CP000448">
    <property type="protein sequence ID" value="ABI68615.1"/>
    <property type="molecule type" value="Genomic_DNA"/>
</dbReference>
<evidence type="ECO:0000313" key="2">
    <source>
        <dbReference type="Proteomes" id="UP000001968"/>
    </source>
</evidence>